<dbReference type="AlphaFoldDB" id="A0AAD6FPZ4"/>
<evidence type="ECO:0000313" key="3">
    <source>
        <dbReference type="Proteomes" id="UP001219934"/>
    </source>
</evidence>
<sequence length="148" mass="16228">MNIFFNMRGTIVRQIAEDRALAGNAARAVQGGYLNLTHVYDDGTSGRHERTARGSHEPATPDIKPSTPDIKPSSPDIKPSTPDIKPSTPDIKPSTESVQMNNSSNSGVILDISALKMAEVDTEVPPLPPRYRFRDLLLGDQTFQNDDR</sequence>
<feature type="compositionally biased region" description="Polar residues" evidence="1">
    <location>
        <begin position="94"/>
        <end position="105"/>
    </location>
</feature>
<dbReference type="Proteomes" id="UP001219934">
    <property type="component" value="Unassembled WGS sequence"/>
</dbReference>
<organism evidence="2 3">
    <name type="scientific">Pogonophryne albipinna</name>
    <dbReference type="NCBI Taxonomy" id="1090488"/>
    <lineage>
        <taxon>Eukaryota</taxon>
        <taxon>Metazoa</taxon>
        <taxon>Chordata</taxon>
        <taxon>Craniata</taxon>
        <taxon>Vertebrata</taxon>
        <taxon>Euteleostomi</taxon>
        <taxon>Actinopterygii</taxon>
        <taxon>Neopterygii</taxon>
        <taxon>Teleostei</taxon>
        <taxon>Neoteleostei</taxon>
        <taxon>Acanthomorphata</taxon>
        <taxon>Eupercaria</taxon>
        <taxon>Perciformes</taxon>
        <taxon>Notothenioidei</taxon>
        <taxon>Pogonophryne</taxon>
    </lineage>
</organism>
<comment type="caution">
    <text evidence="2">The sequence shown here is derived from an EMBL/GenBank/DDBJ whole genome shotgun (WGS) entry which is preliminary data.</text>
</comment>
<evidence type="ECO:0000313" key="2">
    <source>
        <dbReference type="EMBL" id="KAJ4942579.1"/>
    </source>
</evidence>
<dbReference type="EMBL" id="JAPTMU010000006">
    <property type="protein sequence ID" value="KAJ4942579.1"/>
    <property type="molecule type" value="Genomic_DNA"/>
</dbReference>
<feature type="region of interest" description="Disordered" evidence="1">
    <location>
        <begin position="41"/>
        <end position="105"/>
    </location>
</feature>
<protein>
    <submittedName>
        <fullName evidence="2">Uncharacterized protein</fullName>
    </submittedName>
</protein>
<gene>
    <name evidence="2" type="ORF">JOQ06_012433</name>
</gene>
<proteinExistence type="predicted"/>
<keyword evidence="3" id="KW-1185">Reference proteome</keyword>
<evidence type="ECO:0000256" key="1">
    <source>
        <dbReference type="SAM" id="MobiDB-lite"/>
    </source>
</evidence>
<accession>A0AAD6FPZ4</accession>
<name>A0AAD6FPZ4_9TELE</name>
<reference evidence="2" key="1">
    <citation type="submission" date="2022-11" db="EMBL/GenBank/DDBJ databases">
        <title>Chromosome-level genome of Pogonophryne albipinna.</title>
        <authorList>
            <person name="Jo E."/>
        </authorList>
    </citation>
    <scope>NUCLEOTIDE SEQUENCE</scope>
    <source>
        <strain evidence="2">SGF0006</strain>
        <tissue evidence="2">Muscle</tissue>
    </source>
</reference>
<feature type="compositionally biased region" description="Basic and acidic residues" evidence="1">
    <location>
        <begin position="41"/>
        <end position="56"/>
    </location>
</feature>